<dbReference type="Proteomes" id="UP000321606">
    <property type="component" value="Chromosome"/>
</dbReference>
<evidence type="ECO:0000313" key="1">
    <source>
        <dbReference type="EMBL" id="BBM35272.1"/>
    </source>
</evidence>
<organism evidence="1 2">
    <name type="scientific">Pseudoleptotrichia goodfellowii</name>
    <dbReference type="NCBI Taxonomy" id="157692"/>
    <lineage>
        <taxon>Bacteria</taxon>
        <taxon>Fusobacteriati</taxon>
        <taxon>Fusobacteriota</taxon>
        <taxon>Fusobacteriia</taxon>
        <taxon>Fusobacteriales</taxon>
        <taxon>Leptotrichiaceae</taxon>
        <taxon>Pseudoleptotrichia</taxon>
    </lineage>
</organism>
<protein>
    <submittedName>
        <fullName evidence="1">Uncharacterized protein</fullName>
    </submittedName>
</protein>
<proteinExistence type="predicted"/>
<name>A0A510J7L7_9FUSO</name>
<dbReference type="NCBIfam" id="NF047358">
    <property type="entry name" value="TenpIN"/>
    <property type="match status" value="1"/>
</dbReference>
<evidence type="ECO:0000313" key="2">
    <source>
        <dbReference type="Proteomes" id="UP000321606"/>
    </source>
</evidence>
<accession>A0A510J7L7</accession>
<dbReference type="OrthoDB" id="8448305at2"/>
<gene>
    <name evidence="1" type="ORF">JCM16774_0179</name>
</gene>
<dbReference type="InterPro" id="IPR049929">
    <property type="entry name" value="TenpN-like"/>
</dbReference>
<sequence length="141" mass="16666">MEFRFLTEQFYKDYCNCGEMEKKKLRPYAVLCIVNYQGLTFAIPIRHNIKYNYAVKTVNNQGLDLSKTVVIKNDKYIDNTKVAVINSVEYKILLSKKYFIEQKLEKYIKEYKKGLKNLSDSKYRNLCGKSCLKYFHAELGI</sequence>
<dbReference type="EMBL" id="AP019822">
    <property type="protein sequence ID" value="BBM35272.1"/>
    <property type="molecule type" value="Genomic_DNA"/>
</dbReference>
<dbReference type="AlphaFoldDB" id="A0A510J7L7"/>
<dbReference type="STRING" id="714315.GCA_000516535_00193"/>
<dbReference type="KEGG" id="lgo:JCM16774_0179"/>
<dbReference type="CDD" id="cd17493">
    <property type="entry name" value="toxin_TenpN"/>
    <property type="match status" value="1"/>
</dbReference>
<reference evidence="1 2" key="1">
    <citation type="submission" date="2019-07" db="EMBL/GenBank/DDBJ databases">
        <title>Complete Genome Sequence of Leptotrichia goodfellowii Strain JCM 16774.</title>
        <authorList>
            <person name="Watanabe S."/>
            <person name="Cui L."/>
        </authorList>
    </citation>
    <scope>NUCLEOTIDE SEQUENCE [LARGE SCALE GENOMIC DNA]</scope>
    <source>
        <strain evidence="1 2">JCM16774</strain>
    </source>
</reference>